<reference evidence="3 5" key="1">
    <citation type="submission" date="2014-02" db="EMBL/GenBank/DDBJ databases">
        <title>Aquamicrobium defluvii Genome sequencing.</title>
        <authorList>
            <person name="Wang X."/>
        </authorList>
    </citation>
    <scope>NUCLEOTIDE SEQUENCE [LARGE SCALE GENOMIC DNA]</scope>
    <source>
        <strain evidence="3 5">W13Z1</strain>
    </source>
</reference>
<evidence type="ECO:0000313" key="3">
    <source>
        <dbReference type="EMBL" id="EXL02306.1"/>
    </source>
</evidence>
<dbReference type="EMBL" id="SNZF01000026">
    <property type="protein sequence ID" value="TDR32634.1"/>
    <property type="molecule type" value="Genomic_DNA"/>
</dbReference>
<feature type="domain" description="2Fe-2S ferredoxin-type" evidence="2">
    <location>
        <begin position="15"/>
        <end position="96"/>
    </location>
</feature>
<gene>
    <name evidence="3" type="ORF">BG36_15255</name>
    <name evidence="4" type="ORF">DES43_12611</name>
</gene>
<dbReference type="PROSITE" id="PS51085">
    <property type="entry name" value="2FE2S_FER_2"/>
    <property type="match status" value="1"/>
</dbReference>
<dbReference type="GO" id="GO:0051536">
    <property type="term" value="F:iron-sulfur cluster binding"/>
    <property type="evidence" value="ECO:0007669"/>
    <property type="project" value="InterPro"/>
</dbReference>
<dbReference type="Proteomes" id="UP000294958">
    <property type="component" value="Unassembled WGS sequence"/>
</dbReference>
<dbReference type="EMBL" id="JENY01000032">
    <property type="protein sequence ID" value="EXL02306.1"/>
    <property type="molecule type" value="Genomic_DNA"/>
</dbReference>
<dbReference type="HOGENOM" id="CLU_153062_0_0_5"/>
<sequence>MYSPRFHSISENDRQKLTLLVDGVSVEAREGDTLLTALMRHDGWVRTHEFDAGSRAGFCAMGACQDCWVTLADGQRLRACTTPVRSGMAIVRKPAINV</sequence>
<protein>
    <submittedName>
        <fullName evidence="4">2Fe-2S iron-sulfur cluster protein</fullName>
    </submittedName>
    <submittedName>
        <fullName evidence="3">NAD(FAD)-dependent dehydrogenase</fullName>
    </submittedName>
</protein>
<keyword evidence="6" id="KW-1185">Reference proteome</keyword>
<dbReference type="Proteomes" id="UP000019849">
    <property type="component" value="Unassembled WGS sequence"/>
</dbReference>
<evidence type="ECO:0000313" key="4">
    <source>
        <dbReference type="EMBL" id="TDR32634.1"/>
    </source>
</evidence>
<dbReference type="InterPro" id="IPR042204">
    <property type="entry name" value="2Fe-2S-bd_N"/>
</dbReference>
<name>A0A011U879_9HYPH</name>
<keyword evidence="1" id="KW-0560">Oxidoreductase</keyword>
<dbReference type="SUPFAM" id="SSF54292">
    <property type="entry name" value="2Fe-2S ferredoxin-like"/>
    <property type="match status" value="1"/>
</dbReference>
<dbReference type="InterPro" id="IPR001041">
    <property type="entry name" value="2Fe-2S_ferredoxin-type"/>
</dbReference>
<evidence type="ECO:0000256" key="1">
    <source>
        <dbReference type="ARBA" id="ARBA00023002"/>
    </source>
</evidence>
<dbReference type="Pfam" id="PF13510">
    <property type="entry name" value="Fer2_4"/>
    <property type="match status" value="1"/>
</dbReference>
<dbReference type="STRING" id="69279.BG36_15255"/>
<comment type="caution">
    <text evidence="3">The sequence shown here is derived from an EMBL/GenBank/DDBJ whole genome shotgun (WGS) entry which is preliminary data.</text>
</comment>
<dbReference type="GO" id="GO:0016491">
    <property type="term" value="F:oxidoreductase activity"/>
    <property type="evidence" value="ECO:0007669"/>
    <property type="project" value="UniProtKB-KW"/>
</dbReference>
<organism evidence="3 5">
    <name type="scientific">Aquamicrobium defluvii</name>
    <dbReference type="NCBI Taxonomy" id="69279"/>
    <lineage>
        <taxon>Bacteria</taxon>
        <taxon>Pseudomonadati</taxon>
        <taxon>Pseudomonadota</taxon>
        <taxon>Alphaproteobacteria</taxon>
        <taxon>Hyphomicrobiales</taxon>
        <taxon>Phyllobacteriaceae</taxon>
        <taxon>Aquamicrobium</taxon>
    </lineage>
</organism>
<reference evidence="4 6" key="2">
    <citation type="submission" date="2019-03" db="EMBL/GenBank/DDBJ databases">
        <title>Genomic Encyclopedia of Type Strains, Phase IV (KMG-IV): sequencing the most valuable type-strain genomes for metagenomic binning, comparative biology and taxonomic classification.</title>
        <authorList>
            <person name="Goeker M."/>
        </authorList>
    </citation>
    <scope>NUCLEOTIDE SEQUENCE [LARGE SCALE GENOMIC DNA]</scope>
    <source>
        <strain evidence="4 6">DSM 11603</strain>
    </source>
</reference>
<dbReference type="OrthoDB" id="573392at2"/>
<proteinExistence type="predicted"/>
<evidence type="ECO:0000313" key="6">
    <source>
        <dbReference type="Proteomes" id="UP000294958"/>
    </source>
</evidence>
<dbReference type="Gene3D" id="3.10.20.440">
    <property type="entry name" value="2Fe-2S iron-sulphur cluster binding domain, sarcosine oxidase, alpha subunit, N-terminal domain"/>
    <property type="match status" value="1"/>
</dbReference>
<accession>A0A011U879</accession>
<dbReference type="RefSeq" id="WP_035031370.1">
    <property type="nucleotide sequence ID" value="NZ_KK073904.1"/>
</dbReference>
<dbReference type="AlphaFoldDB" id="A0A011U879"/>
<evidence type="ECO:0000259" key="2">
    <source>
        <dbReference type="PROSITE" id="PS51085"/>
    </source>
</evidence>
<dbReference type="eggNOG" id="COG1034">
    <property type="taxonomic scope" value="Bacteria"/>
</dbReference>
<dbReference type="PATRIC" id="fig|69279.3.peg.4112"/>
<dbReference type="InterPro" id="IPR036010">
    <property type="entry name" value="2Fe-2S_ferredoxin-like_sf"/>
</dbReference>
<evidence type="ECO:0000313" key="5">
    <source>
        <dbReference type="Proteomes" id="UP000019849"/>
    </source>
</evidence>